<dbReference type="Proteomes" id="UP000191663">
    <property type="component" value="Unassembled WGS sequence"/>
</dbReference>
<dbReference type="AlphaFoldDB" id="A0A1V4QHP0"/>
<feature type="transmembrane region" description="Helical" evidence="1">
    <location>
        <begin position="148"/>
        <end position="164"/>
    </location>
</feature>
<feature type="transmembrane region" description="Helical" evidence="1">
    <location>
        <begin position="269"/>
        <end position="287"/>
    </location>
</feature>
<keyword evidence="1" id="KW-1133">Transmembrane helix</keyword>
<feature type="transmembrane region" description="Helical" evidence="1">
    <location>
        <begin position="170"/>
        <end position="203"/>
    </location>
</feature>
<feature type="transmembrane region" description="Helical" evidence="1">
    <location>
        <begin position="215"/>
        <end position="234"/>
    </location>
</feature>
<feature type="transmembrane region" description="Helical" evidence="1">
    <location>
        <begin position="332"/>
        <end position="353"/>
    </location>
</feature>
<accession>A0A1V4QHP0</accession>
<feature type="transmembrane region" description="Helical" evidence="1">
    <location>
        <begin position="96"/>
        <end position="116"/>
    </location>
</feature>
<proteinExistence type="predicted"/>
<keyword evidence="1" id="KW-0812">Transmembrane</keyword>
<name>A0A1V4QHP0_UNCW3</name>
<evidence type="ECO:0000313" key="2">
    <source>
        <dbReference type="EMBL" id="OPX18517.1"/>
    </source>
</evidence>
<gene>
    <name evidence="2" type="ORF">BXT86_00725</name>
</gene>
<protein>
    <recommendedName>
        <fullName evidence="4">Glycosyltransferase RgtA/B/C/D-like domain-containing protein</fullName>
    </recommendedName>
</protein>
<feature type="transmembrane region" description="Helical" evidence="1">
    <location>
        <begin position="240"/>
        <end position="257"/>
    </location>
</feature>
<dbReference type="EMBL" id="MUKB01000010">
    <property type="protein sequence ID" value="OPX18517.1"/>
    <property type="molecule type" value="Genomic_DNA"/>
</dbReference>
<evidence type="ECO:0000313" key="3">
    <source>
        <dbReference type="Proteomes" id="UP000191663"/>
    </source>
</evidence>
<feature type="transmembrane region" description="Helical" evidence="1">
    <location>
        <begin position="122"/>
        <end position="141"/>
    </location>
</feature>
<feature type="transmembrane region" description="Helical" evidence="1">
    <location>
        <begin position="404"/>
        <end position="427"/>
    </location>
</feature>
<reference evidence="3" key="1">
    <citation type="submission" date="2017-01" db="EMBL/GenBank/DDBJ databases">
        <title>Novel pathways for hydrocarbon cycling and metabolic interdependencies in hydrothermal sediment communities.</title>
        <authorList>
            <person name="Dombrowski N."/>
            <person name="Seitz K."/>
            <person name="Teske A."/>
            <person name="Baker B."/>
        </authorList>
    </citation>
    <scope>NUCLEOTIDE SEQUENCE [LARGE SCALE GENOMIC DNA]</scope>
</reference>
<evidence type="ECO:0008006" key="4">
    <source>
        <dbReference type="Google" id="ProtNLM"/>
    </source>
</evidence>
<organism evidence="2 3">
    <name type="scientific">candidate division WOR-3 bacterium 4484_100</name>
    <dbReference type="NCBI Taxonomy" id="1936077"/>
    <lineage>
        <taxon>Bacteria</taxon>
        <taxon>Bacteria division WOR-3</taxon>
    </lineage>
</organism>
<evidence type="ECO:0000256" key="1">
    <source>
        <dbReference type="SAM" id="Phobius"/>
    </source>
</evidence>
<comment type="caution">
    <text evidence="2">The sequence shown here is derived from an EMBL/GenBank/DDBJ whole genome shotgun (WGS) entry which is preliminary data.</text>
</comment>
<feature type="transmembrane region" description="Helical" evidence="1">
    <location>
        <begin position="365"/>
        <end position="398"/>
    </location>
</feature>
<keyword evidence="1" id="KW-0472">Membrane</keyword>
<sequence>MKKVIFLIPIFAFFLNALVKFINFPTQTEFYSDAALRFRYAKMFAEEGRLPDLDKKIMHPEGISPWRLIHPTMDAIIGLSYRILRWGNFFSYTRTFIILFSSLSVVIFYFFSRYLFKRNLTVAVTSFLYAVGPAGYWRVIGNYLREEIALPFLFLGYFLLFKAYGTKNRWIWLLAGVSFCFSLTIWHMAQFFFGLVIIFLTGYGMLHSKSKIEWHNILFFSIPSFLISVIWPPLFLKHFFISPQMLLLYGLIFYLILLERFGRRWRCLIVYLVFLGFGVAISKVVGYTREYGHVFMTILYKIYYLLQKPSDPTLLVEDARLIWMGPFATPGLFSFLFTVGLYLPLFFIYYFFNKQKTKHHLLFPLLFWIIIGTALYILIARLDVFLFFFLMLGFGFLLNRRSKWLILILVLLGIFDMVKGFTFNMCYRRFFSQFQREWGLRIEAYGNEWHRILDYIDKDIPDDEAILTDIDIGAMMLERVDHPILIQPIYENSEVRKRVMTFIDAFYESEDSLLSLARKYNFKHILYHRRFLFDHSLNSNRYLTCNTEFNPRWVCYRFQFFPESLNYFHRIVQTTSFALYSLDSTLIRIIKYTPFFDRNYYNIKFGQEPETKLIEENENRYLWFMHLYNDAVRAISRKDYYKALNRLEIIHRHLHQFERSPAIEAFCYQSLNDTARASLLYTKYLLENPEDLEVAYIAFRVLKGNNRIRVAKAIYNANPKDSVLYHLLRSVLRPEEFKTVMNRSTSSPK</sequence>